<dbReference type="InParanoid" id="A0A7J7DC45"/>
<gene>
    <name evidence="1" type="ORF">HS088_TW08G00520</name>
</gene>
<organism evidence="1 2">
    <name type="scientific">Tripterygium wilfordii</name>
    <name type="common">Thunder God vine</name>
    <dbReference type="NCBI Taxonomy" id="458696"/>
    <lineage>
        <taxon>Eukaryota</taxon>
        <taxon>Viridiplantae</taxon>
        <taxon>Streptophyta</taxon>
        <taxon>Embryophyta</taxon>
        <taxon>Tracheophyta</taxon>
        <taxon>Spermatophyta</taxon>
        <taxon>Magnoliopsida</taxon>
        <taxon>eudicotyledons</taxon>
        <taxon>Gunneridae</taxon>
        <taxon>Pentapetalae</taxon>
        <taxon>rosids</taxon>
        <taxon>fabids</taxon>
        <taxon>Celastrales</taxon>
        <taxon>Celastraceae</taxon>
        <taxon>Tripterygium</taxon>
    </lineage>
</organism>
<dbReference type="EMBL" id="JAAARO010000008">
    <property type="protein sequence ID" value="KAF5743932.1"/>
    <property type="molecule type" value="Genomic_DNA"/>
</dbReference>
<sequence>MCTKGRTEASQGLGGGEKNGMEGMVVGMLGIEGMLGNGGNVTLGRVGILGILGNGGRVGIGKDGCVVGRVGIVGCGSDGIVGRGGKFGICKRLRAARPMSMLENANAMKKAINKYLQQAISLFT</sequence>
<evidence type="ECO:0000313" key="2">
    <source>
        <dbReference type="Proteomes" id="UP000593562"/>
    </source>
</evidence>
<dbReference type="AlphaFoldDB" id="A0A7J7DC45"/>
<name>A0A7J7DC45_TRIWF</name>
<dbReference type="Proteomes" id="UP000593562">
    <property type="component" value="Unassembled WGS sequence"/>
</dbReference>
<comment type="caution">
    <text evidence="1">The sequence shown here is derived from an EMBL/GenBank/DDBJ whole genome shotgun (WGS) entry which is preliminary data.</text>
</comment>
<protein>
    <submittedName>
        <fullName evidence="1">Uncharacterized protein</fullName>
    </submittedName>
</protein>
<reference evidence="1 2" key="1">
    <citation type="journal article" date="2020" name="Nat. Commun.">
        <title>Genome of Tripterygium wilfordii and identification of cytochrome P450 involved in triptolide biosynthesis.</title>
        <authorList>
            <person name="Tu L."/>
            <person name="Su P."/>
            <person name="Zhang Z."/>
            <person name="Gao L."/>
            <person name="Wang J."/>
            <person name="Hu T."/>
            <person name="Zhou J."/>
            <person name="Zhang Y."/>
            <person name="Zhao Y."/>
            <person name="Liu Y."/>
            <person name="Song Y."/>
            <person name="Tong Y."/>
            <person name="Lu Y."/>
            <person name="Yang J."/>
            <person name="Xu C."/>
            <person name="Jia M."/>
            <person name="Peters R.J."/>
            <person name="Huang L."/>
            <person name="Gao W."/>
        </authorList>
    </citation>
    <scope>NUCLEOTIDE SEQUENCE [LARGE SCALE GENOMIC DNA]</scope>
    <source>
        <strain evidence="2">cv. XIE 37</strain>
        <tissue evidence="1">Leaf</tissue>
    </source>
</reference>
<evidence type="ECO:0000313" key="1">
    <source>
        <dbReference type="EMBL" id="KAF5743932.1"/>
    </source>
</evidence>
<keyword evidence="2" id="KW-1185">Reference proteome</keyword>
<accession>A0A7J7DC45</accession>
<proteinExistence type="predicted"/>